<keyword evidence="2" id="KW-0472">Membrane</keyword>
<evidence type="ECO:0000256" key="1">
    <source>
        <dbReference type="SAM" id="MobiDB-lite"/>
    </source>
</evidence>
<name>A0ABT4R7Q8_9CORY</name>
<keyword evidence="5" id="KW-1185">Reference proteome</keyword>
<dbReference type="EMBL" id="JAKMUR010000008">
    <property type="protein sequence ID" value="MCZ9291545.1"/>
    <property type="molecule type" value="Genomic_DNA"/>
</dbReference>
<feature type="transmembrane region" description="Helical" evidence="2">
    <location>
        <begin position="283"/>
        <end position="304"/>
    </location>
</feature>
<evidence type="ECO:0000313" key="5">
    <source>
        <dbReference type="Proteomes" id="UP001146453"/>
    </source>
</evidence>
<reference evidence="4" key="1">
    <citation type="submission" date="2022-02" db="EMBL/GenBank/DDBJ databases">
        <title>Corynebacterium sp. from urogenital microbiome.</title>
        <authorList>
            <person name="Cappelli E.A."/>
            <person name="Ribeiro T.G."/>
            <person name="Peixe L."/>
        </authorList>
    </citation>
    <scope>NUCLEOTIDE SEQUENCE</scope>
    <source>
        <strain evidence="4">C8Ua_144</strain>
    </source>
</reference>
<proteinExistence type="predicted"/>
<evidence type="ECO:0000256" key="3">
    <source>
        <dbReference type="SAM" id="SignalP"/>
    </source>
</evidence>
<dbReference type="Proteomes" id="UP001146453">
    <property type="component" value="Unassembled WGS sequence"/>
</dbReference>
<dbReference type="RefSeq" id="WP_239306990.1">
    <property type="nucleotide sequence ID" value="NZ_JAKMUR010000008.1"/>
</dbReference>
<accession>A0ABT4R7Q8</accession>
<sequence length="315" mass="33679">MKKSRFVALATASAVALSPVVPAQAAQVGPLEQNRCKVTFTAAEKAYLENLDREISAKVGETFYRDFNLALENTFPGIRSVGDDFVAAYQHQLTNHRVESAFEDAFDEIDLQPYLSRLSYAGLNDTGAETYLDTRARAEYFNDMRVSPDEVVPSNYSDHYVDAKLSEDFEDGNIGAVILFIFLGLGGVIQDENQGAKFYNSFDKTQTGRHFTALNPYLRAENAASNACLGGGNSTVKYPTGAATPKPTPKPTPSKPKQDSKSSDQNADNNAGQAKDEKGSSTAGIVIGVIAAVLAVIGIAAIAAPQLGIQIPGLG</sequence>
<keyword evidence="2" id="KW-1133">Transmembrane helix</keyword>
<protein>
    <recommendedName>
        <fullName evidence="6">Secreted protein</fullName>
    </recommendedName>
</protein>
<evidence type="ECO:0000256" key="2">
    <source>
        <dbReference type="SAM" id="Phobius"/>
    </source>
</evidence>
<gene>
    <name evidence="4" type="ORF">L8U61_05270</name>
</gene>
<organism evidence="4 5">
    <name type="scientific">Corynebacterium lehmanniae</name>
    <dbReference type="NCBI Taxonomy" id="2913497"/>
    <lineage>
        <taxon>Bacteria</taxon>
        <taxon>Bacillati</taxon>
        <taxon>Actinomycetota</taxon>
        <taxon>Actinomycetes</taxon>
        <taxon>Mycobacteriales</taxon>
        <taxon>Corynebacteriaceae</taxon>
        <taxon>Corynebacterium</taxon>
    </lineage>
</organism>
<evidence type="ECO:0008006" key="6">
    <source>
        <dbReference type="Google" id="ProtNLM"/>
    </source>
</evidence>
<feature type="region of interest" description="Disordered" evidence="1">
    <location>
        <begin position="238"/>
        <end position="278"/>
    </location>
</feature>
<comment type="caution">
    <text evidence="4">The sequence shown here is derived from an EMBL/GenBank/DDBJ whole genome shotgun (WGS) entry which is preliminary data.</text>
</comment>
<keyword evidence="3" id="KW-0732">Signal</keyword>
<evidence type="ECO:0000313" key="4">
    <source>
        <dbReference type="EMBL" id="MCZ9291545.1"/>
    </source>
</evidence>
<feature type="signal peptide" evidence="3">
    <location>
        <begin position="1"/>
        <end position="25"/>
    </location>
</feature>
<keyword evidence="2" id="KW-0812">Transmembrane</keyword>
<feature type="chain" id="PRO_5046114742" description="Secreted protein" evidence="3">
    <location>
        <begin position="26"/>
        <end position="315"/>
    </location>
</feature>